<dbReference type="Proteomes" id="UP000239297">
    <property type="component" value="Unassembled WGS sequence"/>
</dbReference>
<keyword evidence="1 3" id="KW-0378">Hydrolase</keyword>
<dbReference type="Pfam" id="PF00857">
    <property type="entry name" value="Isochorismatase"/>
    <property type="match status" value="1"/>
</dbReference>
<dbReference type="RefSeq" id="WP_104122027.1">
    <property type="nucleotide sequence ID" value="NZ_PRKW01000005.1"/>
</dbReference>
<evidence type="ECO:0000259" key="2">
    <source>
        <dbReference type="Pfam" id="PF00857"/>
    </source>
</evidence>
<sequence>MLRSDAGSAVAGAGARIALLIIDMQNAFFEDEALAGQQQDIVAACNGLIEAAHGAQAPVLMALTEHLQDGSTWTRSMLDDGQGFIFRGTRQADVVAGLHVEEVDVVTKVRDSAFFGTDLAARLRGLGVDHLVLAGVSTHSCVAQTGADAFAHDFQVSYARDAMGSTNQQYADAMLEILSDSYRQPVVGQAEAEALFA</sequence>
<proteinExistence type="predicted"/>
<comment type="caution">
    <text evidence="3">The sequence shown here is derived from an EMBL/GenBank/DDBJ whole genome shotgun (WGS) entry which is preliminary data.</text>
</comment>
<dbReference type="InterPro" id="IPR036380">
    <property type="entry name" value="Isochorismatase-like_sf"/>
</dbReference>
<keyword evidence="4" id="KW-1185">Reference proteome</keyword>
<evidence type="ECO:0000256" key="1">
    <source>
        <dbReference type="ARBA" id="ARBA00022801"/>
    </source>
</evidence>
<dbReference type="OrthoDB" id="4832958at2"/>
<accession>A0A2S5IVR1</accession>
<dbReference type="GO" id="GO:0016787">
    <property type="term" value="F:hydrolase activity"/>
    <property type="evidence" value="ECO:0007669"/>
    <property type="project" value="UniProtKB-KW"/>
</dbReference>
<name>A0A2S5IVR1_9MICC</name>
<gene>
    <name evidence="3" type="ORF">C4K88_12925</name>
</gene>
<dbReference type="AlphaFoldDB" id="A0A2S5IVR1"/>
<reference evidence="3 4" key="1">
    <citation type="journal article" date="2014" name="Int. J. Syst. Evol. Microbiol.">
        <title>Arthrobacter pityocampae sp. nov., isolated from Thaumetopoea pityocampa (Lep., Thaumetopoeidae).</title>
        <authorList>
            <person name="Ince I.A."/>
            <person name="Demirbag Z."/>
            <person name="Kati H."/>
        </authorList>
    </citation>
    <scope>NUCLEOTIDE SEQUENCE [LARGE SCALE GENOMIC DNA]</scope>
    <source>
        <strain evidence="3 4">Tp2</strain>
    </source>
</reference>
<dbReference type="EMBL" id="PRKW01000005">
    <property type="protein sequence ID" value="PPB48626.1"/>
    <property type="molecule type" value="Genomic_DNA"/>
</dbReference>
<dbReference type="CDD" id="cd00431">
    <property type="entry name" value="cysteine_hydrolases"/>
    <property type="match status" value="1"/>
</dbReference>
<dbReference type="PANTHER" id="PTHR43540">
    <property type="entry name" value="PEROXYUREIDOACRYLATE/UREIDOACRYLATE AMIDOHYDROLASE-RELATED"/>
    <property type="match status" value="1"/>
</dbReference>
<dbReference type="SUPFAM" id="SSF52499">
    <property type="entry name" value="Isochorismatase-like hydrolases"/>
    <property type="match status" value="1"/>
</dbReference>
<dbReference type="InterPro" id="IPR000868">
    <property type="entry name" value="Isochorismatase-like_dom"/>
</dbReference>
<dbReference type="Gene3D" id="3.40.50.850">
    <property type="entry name" value="Isochorismatase-like"/>
    <property type="match status" value="1"/>
</dbReference>
<dbReference type="InterPro" id="IPR050272">
    <property type="entry name" value="Isochorismatase-like_hydrls"/>
</dbReference>
<organism evidence="3 4">
    <name type="scientific">Arthrobacter pityocampae</name>
    <dbReference type="NCBI Taxonomy" id="547334"/>
    <lineage>
        <taxon>Bacteria</taxon>
        <taxon>Bacillati</taxon>
        <taxon>Actinomycetota</taxon>
        <taxon>Actinomycetes</taxon>
        <taxon>Micrococcales</taxon>
        <taxon>Micrococcaceae</taxon>
        <taxon>Arthrobacter</taxon>
    </lineage>
</organism>
<feature type="domain" description="Isochorismatase-like" evidence="2">
    <location>
        <begin position="18"/>
        <end position="180"/>
    </location>
</feature>
<protein>
    <submittedName>
        <fullName evidence="3">Cysteine hydrolase</fullName>
    </submittedName>
</protein>
<evidence type="ECO:0000313" key="3">
    <source>
        <dbReference type="EMBL" id="PPB48626.1"/>
    </source>
</evidence>
<dbReference type="PANTHER" id="PTHR43540:SF6">
    <property type="entry name" value="ISOCHORISMATASE-LIKE DOMAIN-CONTAINING PROTEIN"/>
    <property type="match status" value="1"/>
</dbReference>
<evidence type="ECO:0000313" key="4">
    <source>
        <dbReference type="Proteomes" id="UP000239297"/>
    </source>
</evidence>